<keyword evidence="2" id="KW-1185">Reference proteome</keyword>
<proteinExistence type="predicted"/>
<protein>
    <submittedName>
        <fullName evidence="1">Uncharacterized protein</fullName>
    </submittedName>
</protein>
<organism evidence="1 2">
    <name type="scientific">Paenibacillus wenxiniae</name>
    <dbReference type="NCBI Taxonomy" id="1636843"/>
    <lineage>
        <taxon>Bacteria</taxon>
        <taxon>Bacillati</taxon>
        <taxon>Bacillota</taxon>
        <taxon>Bacilli</taxon>
        <taxon>Bacillales</taxon>
        <taxon>Paenibacillaceae</taxon>
        <taxon>Paenibacillus</taxon>
    </lineage>
</organism>
<comment type="caution">
    <text evidence="1">The sequence shown here is derived from an EMBL/GenBank/DDBJ whole genome shotgun (WGS) entry which is preliminary data.</text>
</comment>
<dbReference type="Proteomes" id="UP001597233">
    <property type="component" value="Unassembled WGS sequence"/>
</dbReference>
<dbReference type="EMBL" id="JBHUEH010000014">
    <property type="protein sequence ID" value="MFD1886043.1"/>
    <property type="molecule type" value="Genomic_DNA"/>
</dbReference>
<sequence length="148" mass="17184">MLKLVPEKVNFYISTTDLTAMYTESSGVTVTLDVQTIEDWQQEQYRELALVFQPVAELRCVTLNLFEHVEHTIELADGADEVEAFWKQYGYHPDPGLYEVQASEWLSAKQQQYDPKKRLQLKHYVIAGYDSHIEIIASGYTYRMVEAE</sequence>
<accession>A0ABW4RK39</accession>
<evidence type="ECO:0000313" key="1">
    <source>
        <dbReference type="EMBL" id="MFD1886043.1"/>
    </source>
</evidence>
<reference evidence="2" key="1">
    <citation type="journal article" date="2019" name="Int. J. Syst. Evol. Microbiol.">
        <title>The Global Catalogue of Microorganisms (GCM) 10K type strain sequencing project: providing services to taxonomists for standard genome sequencing and annotation.</title>
        <authorList>
            <consortium name="The Broad Institute Genomics Platform"/>
            <consortium name="The Broad Institute Genome Sequencing Center for Infectious Disease"/>
            <person name="Wu L."/>
            <person name="Ma J."/>
        </authorList>
    </citation>
    <scope>NUCLEOTIDE SEQUENCE [LARGE SCALE GENOMIC DNA]</scope>
    <source>
        <strain evidence="2">CCUG 54950</strain>
    </source>
</reference>
<name>A0ABW4RK39_9BACL</name>
<dbReference type="RefSeq" id="WP_347324963.1">
    <property type="nucleotide sequence ID" value="NZ_JBCGUH010000004.1"/>
</dbReference>
<evidence type="ECO:0000313" key="2">
    <source>
        <dbReference type="Proteomes" id="UP001597233"/>
    </source>
</evidence>
<gene>
    <name evidence="1" type="ORF">ACFSC9_10955</name>
</gene>